<dbReference type="GO" id="GO:0016042">
    <property type="term" value="P:lipid catabolic process"/>
    <property type="evidence" value="ECO:0007669"/>
    <property type="project" value="UniProtKB-UniRule"/>
</dbReference>
<comment type="similarity">
    <text evidence="1 5">Belongs to the AB hydrolase superfamily. Lipase family.</text>
</comment>
<keyword evidence="9" id="KW-1185">Reference proteome</keyword>
<dbReference type="GO" id="GO:0008970">
    <property type="term" value="F:phospholipase A1 activity"/>
    <property type="evidence" value="ECO:0007669"/>
    <property type="project" value="UniProtKB-UniRule"/>
</dbReference>
<evidence type="ECO:0000313" key="7">
    <source>
        <dbReference type="EMBL" id="OWM91146.1"/>
    </source>
</evidence>
<comment type="function">
    <text evidence="5">Acylhydrolase that catalyzes the hydrolysis of phospholipids at the sn-1 position.</text>
</comment>
<reference evidence="7" key="2">
    <citation type="submission" date="2017-06" db="EMBL/GenBank/DDBJ databases">
        <title>The pomegranate genome and the genomics of punicalagin biosynthesis.</title>
        <authorList>
            <person name="Xu C."/>
        </authorList>
    </citation>
    <scope>NUCLEOTIDE SEQUENCE [LARGE SCALE GENOMIC DNA]</scope>
    <source>
        <tissue evidence="7">Fresh leaf</tissue>
    </source>
</reference>
<dbReference type="Gene3D" id="3.40.50.1820">
    <property type="entry name" value="alpha/beta hydrolase"/>
    <property type="match status" value="1"/>
</dbReference>
<evidence type="ECO:0000313" key="10">
    <source>
        <dbReference type="RefSeq" id="XP_031390147.1"/>
    </source>
</evidence>
<dbReference type="EMBL" id="MTKT01000299">
    <property type="protein sequence ID" value="OWM91146.1"/>
    <property type="molecule type" value="Genomic_DNA"/>
</dbReference>
<feature type="domain" description="Fungal lipase-type" evidence="6">
    <location>
        <begin position="119"/>
        <end position="286"/>
    </location>
</feature>
<proteinExistence type="inferred from homology"/>
<dbReference type="RefSeq" id="XP_031390147.1">
    <property type="nucleotide sequence ID" value="XM_031534287.1"/>
</dbReference>
<gene>
    <name evidence="10" type="primary">LOC116202682</name>
    <name evidence="7" type="ORF">CDL15_Pgr000089</name>
</gene>
<reference evidence="9" key="3">
    <citation type="journal article" date="2020" name="Plant Biotechnol. J.">
        <title>The pomegranate (Punica granatum L.) draft genome dissects genetic divergence between soft- and hard-seeded cultivars.</title>
        <authorList>
            <person name="Luo X."/>
            <person name="Li H."/>
            <person name="Wu Z."/>
            <person name="Yao W."/>
            <person name="Zhao P."/>
            <person name="Cao D."/>
            <person name="Yu H."/>
            <person name="Li K."/>
            <person name="Poudel K."/>
            <person name="Zhao D."/>
            <person name="Zhang F."/>
            <person name="Xia X."/>
            <person name="Chen L."/>
            <person name="Wang Q."/>
            <person name="Jing D."/>
            <person name="Cao S."/>
        </authorList>
    </citation>
    <scope>NUCLEOTIDE SEQUENCE [LARGE SCALE GENOMIC DNA]</scope>
</reference>
<evidence type="ECO:0000256" key="3">
    <source>
        <dbReference type="ARBA" id="ARBA00022963"/>
    </source>
</evidence>
<dbReference type="EC" id="3.1.1.-" evidence="5"/>
<accession>A0A218Y2P5</accession>
<sequence>MGGNASKTWQELSGSKNWEGLLDPFNDDLRKYIIHYGEGAQAIGDAFNNQDESDARGFSRYPMEGFFHNVGLDWFDYDVTQFFYAKEQRYLMYEVNWIGYVAVATDAGKEKLGRRDILVVWRGTERTVEAALDIDDTLTSASDIFAGHEDVMVHNGWHEIYTSKNHVVDTEYIGHSAGEQAVKEVKKQVEQLYKNNKDEEISITVAGHSMGAALATLNAMDIVANGHNYPEDHPEMACQVTVFAFASPKVGNEKFKELYDNLNKEKNLHALRILNAIDIVPNLPPVKYEHVGEQFMIDSRQSTHLKSINEVGTASLQIAHQLEPMLHVVAGWNGFDGTFDIKQNRDYSLANKDMDALKSNYKAGILVGGAEQGYGPDYQKRDQQMDIARLQAAASSRVICLAA</sequence>
<dbReference type="SUPFAM" id="SSF53474">
    <property type="entry name" value="alpha/beta-Hydrolases"/>
    <property type="match status" value="1"/>
</dbReference>
<dbReference type="Pfam" id="PF01764">
    <property type="entry name" value="Lipase_3"/>
    <property type="match status" value="1"/>
</dbReference>
<protein>
    <recommendedName>
        <fullName evidence="5">Phospholipase A1</fullName>
        <ecNumber evidence="5">3.1.1.-</ecNumber>
    </recommendedName>
</protein>
<dbReference type="Proteomes" id="UP000197138">
    <property type="component" value="Unassembled WGS sequence"/>
</dbReference>
<dbReference type="GeneID" id="116202682"/>
<dbReference type="AlphaFoldDB" id="A0A218Y2P5"/>
<evidence type="ECO:0000313" key="8">
    <source>
        <dbReference type="Proteomes" id="UP000197138"/>
    </source>
</evidence>
<dbReference type="PANTHER" id="PTHR31828:SF20">
    <property type="entry name" value="PHOSPHOLIPASE A1"/>
    <property type="match status" value="1"/>
</dbReference>
<dbReference type="OrthoDB" id="1600411at2759"/>
<organism evidence="7 8">
    <name type="scientific">Punica granatum</name>
    <name type="common">Pomegranate</name>
    <dbReference type="NCBI Taxonomy" id="22663"/>
    <lineage>
        <taxon>Eukaryota</taxon>
        <taxon>Viridiplantae</taxon>
        <taxon>Streptophyta</taxon>
        <taxon>Embryophyta</taxon>
        <taxon>Tracheophyta</taxon>
        <taxon>Spermatophyta</taxon>
        <taxon>Magnoliopsida</taxon>
        <taxon>eudicotyledons</taxon>
        <taxon>Gunneridae</taxon>
        <taxon>Pentapetalae</taxon>
        <taxon>rosids</taxon>
        <taxon>malvids</taxon>
        <taxon>Myrtales</taxon>
        <taxon>Lythraceae</taxon>
        <taxon>Punica</taxon>
    </lineage>
</organism>
<evidence type="ECO:0000256" key="4">
    <source>
        <dbReference type="ARBA" id="ARBA00023098"/>
    </source>
</evidence>
<evidence type="ECO:0000256" key="1">
    <source>
        <dbReference type="ARBA" id="ARBA00010701"/>
    </source>
</evidence>
<evidence type="ECO:0000313" key="9">
    <source>
        <dbReference type="Proteomes" id="UP000515151"/>
    </source>
</evidence>
<dbReference type="CDD" id="cd00519">
    <property type="entry name" value="Lipase_3"/>
    <property type="match status" value="1"/>
</dbReference>
<evidence type="ECO:0000259" key="6">
    <source>
        <dbReference type="Pfam" id="PF01764"/>
    </source>
</evidence>
<dbReference type="InterPro" id="IPR033556">
    <property type="entry name" value="PLA"/>
</dbReference>
<dbReference type="PANTHER" id="PTHR31828">
    <property type="entry name" value="PHOSPHOLIPASE A1-IIGAMMA"/>
    <property type="match status" value="1"/>
</dbReference>
<keyword evidence="2 5" id="KW-0378">Hydrolase</keyword>
<dbReference type="InterPro" id="IPR002921">
    <property type="entry name" value="Fungal_lipase-type"/>
</dbReference>
<dbReference type="InterPro" id="IPR029058">
    <property type="entry name" value="AB_hydrolase_fold"/>
</dbReference>
<evidence type="ECO:0000256" key="5">
    <source>
        <dbReference type="RuleBase" id="RU367093"/>
    </source>
</evidence>
<reference evidence="8" key="1">
    <citation type="journal article" date="2017" name="Plant J.">
        <title>The pomegranate (Punica granatum L.) genome and the genomics of punicalagin biosynthesis.</title>
        <authorList>
            <person name="Qin G."/>
            <person name="Xu C."/>
            <person name="Ming R."/>
            <person name="Tang H."/>
            <person name="Guyot R."/>
            <person name="Kramer E.M."/>
            <person name="Hu Y."/>
            <person name="Yi X."/>
            <person name="Qi Y."/>
            <person name="Xu X."/>
            <person name="Gao Z."/>
            <person name="Pan H."/>
            <person name="Jian J."/>
            <person name="Tian Y."/>
            <person name="Yue Z."/>
            <person name="Xu Y."/>
        </authorList>
    </citation>
    <scope>NUCLEOTIDE SEQUENCE [LARGE SCALE GENOMIC DNA]</scope>
    <source>
        <strain evidence="8">cv. Dabenzi</strain>
    </source>
</reference>
<keyword evidence="3 5" id="KW-0442">Lipid degradation</keyword>
<dbReference type="Proteomes" id="UP000515151">
    <property type="component" value="Chromosome 4"/>
</dbReference>
<name>A0A218Y2P5_PUNGR</name>
<evidence type="ECO:0000256" key="2">
    <source>
        <dbReference type="ARBA" id="ARBA00022801"/>
    </source>
</evidence>
<reference evidence="10" key="4">
    <citation type="submission" date="2025-04" db="UniProtKB">
        <authorList>
            <consortium name="RefSeq"/>
        </authorList>
    </citation>
    <scope>IDENTIFICATION</scope>
    <source>
        <tissue evidence="10">Leaf</tissue>
    </source>
</reference>
<keyword evidence="4 5" id="KW-0443">Lipid metabolism</keyword>